<dbReference type="InterPro" id="IPR051908">
    <property type="entry name" value="Ribosomal_N-acetyltransferase"/>
</dbReference>
<dbReference type="InterPro" id="IPR000182">
    <property type="entry name" value="GNAT_dom"/>
</dbReference>
<organism evidence="2">
    <name type="scientific">freshwater metagenome</name>
    <dbReference type="NCBI Taxonomy" id="449393"/>
    <lineage>
        <taxon>unclassified sequences</taxon>
        <taxon>metagenomes</taxon>
        <taxon>ecological metagenomes</taxon>
    </lineage>
</organism>
<name>A0A6J7I739_9ZZZZ</name>
<evidence type="ECO:0000313" key="2">
    <source>
        <dbReference type="EMBL" id="CAB4926432.1"/>
    </source>
</evidence>
<dbReference type="GO" id="GO:0008999">
    <property type="term" value="F:protein-N-terminal-alanine acetyltransferase activity"/>
    <property type="evidence" value="ECO:0007669"/>
    <property type="project" value="TreeGrafter"/>
</dbReference>
<sequence length="203" mass="22677">MSFELRGPTLSLRIPTEDDAEALLGLASDPEVTRWFSWGPYTDVAQPRRFLVGLEDERLRGEKLDLLAVHHERGPAGITGLYEFSVRDRRCVCGTWFGREFWGTGANRESKALLQHLAFAELGMHRFGSYSNPLNERSTRALIGVGLRHEGVLRGYHRHGDHHLDVNIFGLLRAEWESSALRAEFAGAISVVGSPPPTFVADP</sequence>
<dbReference type="GO" id="GO:1990189">
    <property type="term" value="F:protein N-terminal-serine acetyltransferase activity"/>
    <property type="evidence" value="ECO:0007669"/>
    <property type="project" value="TreeGrafter"/>
</dbReference>
<dbReference type="GO" id="GO:0005737">
    <property type="term" value="C:cytoplasm"/>
    <property type="evidence" value="ECO:0007669"/>
    <property type="project" value="TreeGrafter"/>
</dbReference>
<feature type="domain" description="N-acetyltransferase" evidence="1">
    <location>
        <begin position="10"/>
        <end position="147"/>
    </location>
</feature>
<accession>A0A6J7I739</accession>
<dbReference type="PANTHER" id="PTHR43441:SF11">
    <property type="entry name" value="RIBOSOMAL-PROTEIN-SERINE ACETYLTRANSFERASE"/>
    <property type="match status" value="1"/>
</dbReference>
<reference evidence="2" key="1">
    <citation type="submission" date="2020-05" db="EMBL/GenBank/DDBJ databases">
        <authorList>
            <person name="Chiriac C."/>
            <person name="Salcher M."/>
            <person name="Ghai R."/>
            <person name="Kavagutti S V."/>
        </authorList>
    </citation>
    <scope>NUCLEOTIDE SEQUENCE</scope>
</reference>
<gene>
    <name evidence="2" type="ORF">UFOPK3564_02129</name>
</gene>
<dbReference type="Gene3D" id="3.40.630.30">
    <property type="match status" value="1"/>
</dbReference>
<dbReference type="AlphaFoldDB" id="A0A6J7I739"/>
<dbReference type="EMBL" id="CAFBMK010000135">
    <property type="protein sequence ID" value="CAB4926432.1"/>
    <property type="molecule type" value="Genomic_DNA"/>
</dbReference>
<evidence type="ECO:0000259" key="1">
    <source>
        <dbReference type="Pfam" id="PF13302"/>
    </source>
</evidence>
<proteinExistence type="predicted"/>
<dbReference type="Pfam" id="PF13302">
    <property type="entry name" value="Acetyltransf_3"/>
    <property type="match status" value="1"/>
</dbReference>
<protein>
    <submittedName>
        <fullName evidence="2">Unannotated protein</fullName>
    </submittedName>
</protein>
<dbReference type="InterPro" id="IPR016181">
    <property type="entry name" value="Acyl_CoA_acyltransferase"/>
</dbReference>
<dbReference type="PANTHER" id="PTHR43441">
    <property type="entry name" value="RIBOSOMAL-PROTEIN-SERINE ACETYLTRANSFERASE"/>
    <property type="match status" value="1"/>
</dbReference>
<dbReference type="SUPFAM" id="SSF55729">
    <property type="entry name" value="Acyl-CoA N-acyltransferases (Nat)"/>
    <property type="match status" value="1"/>
</dbReference>